<dbReference type="GO" id="GO:0005096">
    <property type="term" value="F:GTPase activator activity"/>
    <property type="evidence" value="ECO:0007669"/>
    <property type="project" value="TreeGrafter"/>
</dbReference>
<dbReference type="GO" id="GO:0005886">
    <property type="term" value="C:plasma membrane"/>
    <property type="evidence" value="ECO:0007669"/>
    <property type="project" value="TreeGrafter"/>
</dbReference>
<dbReference type="GO" id="GO:0006893">
    <property type="term" value="P:Golgi to plasma membrane transport"/>
    <property type="evidence" value="ECO:0007669"/>
    <property type="project" value="TreeGrafter"/>
</dbReference>
<dbReference type="GO" id="GO:0030866">
    <property type="term" value="P:cortical actin cytoskeleton organization"/>
    <property type="evidence" value="ECO:0007669"/>
    <property type="project" value="TreeGrafter"/>
</dbReference>
<name>A0A8E0RRJ5_9TREM</name>
<keyword evidence="4" id="KW-1185">Reference proteome</keyword>
<dbReference type="InterPro" id="IPR013577">
    <property type="entry name" value="LLGL2"/>
</dbReference>
<dbReference type="InterPro" id="IPR036322">
    <property type="entry name" value="WD40_repeat_dom_sf"/>
</dbReference>
<comment type="caution">
    <text evidence="3">The sequence shown here is derived from an EMBL/GenBank/DDBJ whole genome shotgun (WGS) entry which is preliminary data.</text>
</comment>
<evidence type="ECO:0000313" key="4">
    <source>
        <dbReference type="Proteomes" id="UP000728185"/>
    </source>
</evidence>
<dbReference type="GO" id="GO:0051294">
    <property type="term" value="P:establishment of spindle orientation"/>
    <property type="evidence" value="ECO:0007669"/>
    <property type="project" value="TreeGrafter"/>
</dbReference>
<feature type="compositionally biased region" description="Acidic residues" evidence="1">
    <location>
        <begin position="378"/>
        <end position="390"/>
    </location>
</feature>
<sequence length="1325" mass="141578">MAQRIFQSFRRLPGHFASLNRKVEFTEPQGNAYRAKTCSDYGFPAKPVSIAYDPLLDFLSLLTRDGNLSVYGKPGVVFTGTHNDDAEFIQVLFLNGTRKLITLTESDDIYLWELTVTTQASVRFAQIGCLKNITQKLRSNFVNGVTDVENTDPVEGTNHVTAVCAATDGTGFLIGTENGWVASVRLNTPSKLAPKNFEYLSLPTSEEAITPSRILNGSGLSLIYDLRADRVVVLLPWKHGLEAATWCGGNGLPHRTSSTATPIHLGTRLLTAHSDGSLGVWSLRDAGFSGVTSSPAGEPPMLNMEDPPTRPYGPFPCKLISKVFWLSSSLGGITAFVGGMPRATYGERHTVSLLRGSNLDRAAAANVIAARIAAAAQAEDEDEDDDDDDLLPNSSRRPNTPMHVFDPDAPEHVCFDLPSRLVDLLPIGSVGGPAQMLLLLCEEELVAVDLMTPGWPFMRPPYLACLHTAAITAYSLVTQVNGKFLSALEAAGAHYGPEGRFGRGSAIVHNPNAAGWSTRPWPIRGGLALVNGARLSSSLMDDSALFTDDLLLTGHEDGSVAFWRLSACGCLRRIYTLHTASPFEGDFGMPGHGNEMEDEVDAWPPFRQAGVFDPFMDDSRAAVQTIRLIDHTVAVGGAAGQVTLWQFLDYTPPIKPVNAAIKTDIPGFQWKGYAPLRVRPDLEQGVVADQSVPSNPSLSNRRPPPHLQCTGIVLVQPPARITALGLAETPSLSAPSDQCAPYGLLVALGTPHGYSVVHLPPVKPPPSAPSNVQTLWIESTLPDNLDALQEAAAGEGWARRRTRELKKSLRDSFRRLKRMRSRKTSGHPHAVISVETPAPASSAINRAGVRRTVTQTNRVVGRPVHSGPLEEAERRARGDSGQLGSGSMPLPTVSIEREICDRSADSASVAIVTCVIFGPPLFRFSSNPTHGHSSSNSQSAAGSTAVNCAIGSLFVGTKAGMVKAYALFADRDLNSSNIPPSAFRLQLAKQLILQHRAPILTVRLVDSKSFQPLPSMCLDVSSTVNPRSANMPNLLVVSEEQVRLFSLPGLRLKFKARITAKDGYRIKTGAVVAFRPSSKFSGVTEKIGDDSACMDLDRSNVSAMSTPAHSNSGDISAEYSFVFSNVGGQAIVLGMPGLTRRDTFGLLDASDVVAVNSVTFAEPGCSNPQSNNSVIAPALGLYQLAPGQLTMFDFVRMGQRASFLGASYRPIHRIPEPGAATNAVKLTPALLSSSRTALSNGSTMDTSGISSRGTMAPPSSATTAAMHAARSNPSVFHNSVTGSASYAGSQLNSSILSNTLSDSVRDCFTPPSGSSFVGTQLSSHH</sequence>
<dbReference type="PANTHER" id="PTHR10241">
    <property type="entry name" value="LETHAL 2 GIANT LARVAE PROTEIN"/>
    <property type="match status" value="1"/>
</dbReference>
<dbReference type="GO" id="GO:0030864">
    <property type="term" value="C:cortical actin cytoskeleton"/>
    <property type="evidence" value="ECO:0007669"/>
    <property type="project" value="TreeGrafter"/>
</dbReference>
<feature type="region of interest" description="Disordered" evidence="1">
    <location>
        <begin position="1237"/>
        <end position="1268"/>
    </location>
</feature>
<dbReference type="PANTHER" id="PTHR10241:SF29">
    <property type="entry name" value="LETHAL(2) GIANT LARVAE PROTEIN"/>
    <property type="match status" value="1"/>
</dbReference>
<dbReference type="EMBL" id="LUCM01009895">
    <property type="protein sequence ID" value="KAA0186200.1"/>
    <property type="molecule type" value="Genomic_DNA"/>
</dbReference>
<dbReference type="Proteomes" id="UP000728185">
    <property type="component" value="Unassembled WGS sequence"/>
</dbReference>
<feature type="region of interest" description="Disordered" evidence="1">
    <location>
        <begin position="862"/>
        <end position="888"/>
    </location>
</feature>
<dbReference type="GO" id="GO:0045159">
    <property type="term" value="F:myosin II binding"/>
    <property type="evidence" value="ECO:0007669"/>
    <property type="project" value="TreeGrafter"/>
</dbReference>
<gene>
    <name evidence="3" type="ORF">FBUS_00598</name>
</gene>
<accession>A0A8E0RRJ5</accession>
<evidence type="ECO:0000259" key="2">
    <source>
        <dbReference type="Pfam" id="PF08366"/>
    </source>
</evidence>
<evidence type="ECO:0000313" key="3">
    <source>
        <dbReference type="EMBL" id="KAA0186200.1"/>
    </source>
</evidence>
<protein>
    <submittedName>
        <fullName evidence="3">Putative inorganic pyrophosphatase</fullName>
    </submittedName>
</protein>
<proteinExistence type="predicted"/>
<reference evidence="3" key="1">
    <citation type="submission" date="2019-05" db="EMBL/GenBank/DDBJ databases">
        <title>Annotation for the trematode Fasciolopsis buski.</title>
        <authorList>
            <person name="Choi Y.-J."/>
        </authorList>
    </citation>
    <scope>NUCLEOTIDE SEQUENCE</scope>
    <source>
        <strain evidence="3">HT</strain>
        <tissue evidence="3">Whole worm</tissue>
    </source>
</reference>
<dbReference type="Pfam" id="PF08366">
    <property type="entry name" value="LLGL"/>
    <property type="match status" value="2"/>
</dbReference>
<dbReference type="GO" id="GO:0032878">
    <property type="term" value="P:regulation of establishment or maintenance of cell polarity"/>
    <property type="evidence" value="ECO:0007669"/>
    <property type="project" value="TreeGrafter"/>
</dbReference>
<evidence type="ECO:0000256" key="1">
    <source>
        <dbReference type="SAM" id="MobiDB-lite"/>
    </source>
</evidence>
<dbReference type="OrthoDB" id="19944at2759"/>
<feature type="region of interest" description="Disordered" evidence="1">
    <location>
        <begin position="376"/>
        <end position="403"/>
    </location>
</feature>
<feature type="domain" description="Lethal giant larvae homologue 2" evidence="2">
    <location>
        <begin position="410"/>
        <end position="456"/>
    </location>
</feature>
<feature type="compositionally biased region" description="Polar residues" evidence="1">
    <location>
        <begin position="1237"/>
        <end position="1253"/>
    </location>
</feature>
<organism evidence="3 4">
    <name type="scientific">Fasciolopsis buskii</name>
    <dbReference type="NCBI Taxonomy" id="27845"/>
    <lineage>
        <taxon>Eukaryota</taxon>
        <taxon>Metazoa</taxon>
        <taxon>Spiralia</taxon>
        <taxon>Lophotrochozoa</taxon>
        <taxon>Platyhelminthes</taxon>
        <taxon>Trematoda</taxon>
        <taxon>Digenea</taxon>
        <taxon>Plagiorchiida</taxon>
        <taxon>Echinostomata</taxon>
        <taxon>Echinostomatoidea</taxon>
        <taxon>Fasciolidae</taxon>
        <taxon>Fasciolopsis</taxon>
    </lineage>
</organism>
<feature type="compositionally biased region" description="Low complexity" evidence="1">
    <location>
        <begin position="1255"/>
        <end position="1268"/>
    </location>
</feature>
<dbReference type="GO" id="GO:0008593">
    <property type="term" value="P:regulation of Notch signaling pathway"/>
    <property type="evidence" value="ECO:0007669"/>
    <property type="project" value="TreeGrafter"/>
</dbReference>
<dbReference type="GO" id="GO:0019905">
    <property type="term" value="F:syntaxin binding"/>
    <property type="evidence" value="ECO:0007669"/>
    <property type="project" value="TreeGrafter"/>
</dbReference>
<feature type="domain" description="Lethal giant larvae homologue 2" evidence="2">
    <location>
        <begin position="309"/>
        <end position="358"/>
    </location>
</feature>
<dbReference type="SUPFAM" id="SSF50978">
    <property type="entry name" value="WD40 repeat-like"/>
    <property type="match status" value="1"/>
</dbReference>